<proteinExistence type="predicted"/>
<feature type="compositionally biased region" description="Basic and acidic residues" evidence="1">
    <location>
        <begin position="224"/>
        <end position="238"/>
    </location>
</feature>
<dbReference type="Proteomes" id="UP001303889">
    <property type="component" value="Unassembled WGS sequence"/>
</dbReference>
<evidence type="ECO:0000313" key="2">
    <source>
        <dbReference type="EMBL" id="KAK3905231.1"/>
    </source>
</evidence>
<feature type="compositionally biased region" description="Basic and acidic residues" evidence="1">
    <location>
        <begin position="246"/>
        <end position="303"/>
    </location>
</feature>
<dbReference type="EMBL" id="MU855366">
    <property type="protein sequence ID" value="KAK3905231.1"/>
    <property type="molecule type" value="Genomic_DNA"/>
</dbReference>
<feature type="region of interest" description="Disordered" evidence="1">
    <location>
        <begin position="1"/>
        <end position="20"/>
    </location>
</feature>
<gene>
    <name evidence="2" type="ORF">C8A05DRAFT_30966</name>
</gene>
<feature type="compositionally biased region" description="Polar residues" evidence="1">
    <location>
        <begin position="140"/>
        <end position="149"/>
    </location>
</feature>
<evidence type="ECO:0000256" key="1">
    <source>
        <dbReference type="SAM" id="MobiDB-lite"/>
    </source>
</evidence>
<accession>A0AAN6MRS1</accession>
<comment type="caution">
    <text evidence="2">The sequence shown here is derived from an EMBL/GenBank/DDBJ whole genome shotgun (WGS) entry which is preliminary data.</text>
</comment>
<name>A0AAN6MRS1_9PEZI</name>
<dbReference type="AlphaFoldDB" id="A0AAN6MRS1"/>
<sequence>MPSSRRLSGSPKRPKVPPEMIHQLSRALLSFSLKKLNEQNAAAREPAGSSSKGENTSSRPRSSTGSKPRATSTASKRAGSRDTLRDAAGGDLHNLISQLAVGVFAFGMRHLIKRRREAKRAAEAAGGGKKKRSKDKDKNGSSIPTSGLRSSAIPGDPELSSALDTVARELQGATESIRRLAATRGTMHRNCPVRDALNADADRLTDSLVNMQASIHNMRNLHPGLERARRRSEREERRREKRERRERREREEGVRVEEEAKEEEGRRKRRREERGEDGRRMRRREERPEERKGARLSHFHSDQ</sequence>
<protein>
    <submittedName>
        <fullName evidence="2">Uncharacterized protein</fullName>
    </submittedName>
</protein>
<feature type="compositionally biased region" description="Polar residues" evidence="1">
    <location>
        <begin position="48"/>
        <end position="75"/>
    </location>
</feature>
<feature type="region of interest" description="Disordered" evidence="1">
    <location>
        <begin position="39"/>
        <end position="85"/>
    </location>
</feature>
<reference evidence="2" key="2">
    <citation type="submission" date="2023-05" db="EMBL/GenBank/DDBJ databases">
        <authorList>
            <consortium name="Lawrence Berkeley National Laboratory"/>
            <person name="Steindorff A."/>
            <person name="Hensen N."/>
            <person name="Bonometti L."/>
            <person name="Westerberg I."/>
            <person name="Brannstrom I.O."/>
            <person name="Guillou S."/>
            <person name="Cros-Aarteil S."/>
            <person name="Calhoun S."/>
            <person name="Haridas S."/>
            <person name="Kuo A."/>
            <person name="Mondo S."/>
            <person name="Pangilinan J."/>
            <person name="Riley R."/>
            <person name="Labutti K."/>
            <person name="Andreopoulos B."/>
            <person name="Lipzen A."/>
            <person name="Chen C."/>
            <person name="Yanf M."/>
            <person name="Daum C."/>
            <person name="Ng V."/>
            <person name="Clum A."/>
            <person name="Ohm R."/>
            <person name="Martin F."/>
            <person name="Silar P."/>
            <person name="Natvig D."/>
            <person name="Lalanne C."/>
            <person name="Gautier V."/>
            <person name="Ament-Velasquez S.L."/>
            <person name="Kruys A."/>
            <person name="Hutchinson M.I."/>
            <person name="Powell A.J."/>
            <person name="Barry K."/>
            <person name="Miller A.N."/>
            <person name="Grigoriev I.V."/>
            <person name="Debuchy R."/>
            <person name="Gladieux P."/>
            <person name="Thoren M.H."/>
            <person name="Johannesson H."/>
        </authorList>
    </citation>
    <scope>NUCLEOTIDE SEQUENCE</scope>
    <source>
        <strain evidence="2">CBS 103.79</strain>
    </source>
</reference>
<organism evidence="2 3">
    <name type="scientific">Staphylotrichum tortipilum</name>
    <dbReference type="NCBI Taxonomy" id="2831512"/>
    <lineage>
        <taxon>Eukaryota</taxon>
        <taxon>Fungi</taxon>
        <taxon>Dikarya</taxon>
        <taxon>Ascomycota</taxon>
        <taxon>Pezizomycotina</taxon>
        <taxon>Sordariomycetes</taxon>
        <taxon>Sordariomycetidae</taxon>
        <taxon>Sordariales</taxon>
        <taxon>Chaetomiaceae</taxon>
        <taxon>Staphylotrichum</taxon>
    </lineage>
</organism>
<evidence type="ECO:0000313" key="3">
    <source>
        <dbReference type="Proteomes" id="UP001303889"/>
    </source>
</evidence>
<keyword evidence="3" id="KW-1185">Reference proteome</keyword>
<reference evidence="2" key="1">
    <citation type="journal article" date="2023" name="Mol. Phylogenet. Evol.">
        <title>Genome-scale phylogeny and comparative genomics of the fungal order Sordariales.</title>
        <authorList>
            <person name="Hensen N."/>
            <person name="Bonometti L."/>
            <person name="Westerberg I."/>
            <person name="Brannstrom I.O."/>
            <person name="Guillou S."/>
            <person name="Cros-Aarteil S."/>
            <person name="Calhoun S."/>
            <person name="Haridas S."/>
            <person name="Kuo A."/>
            <person name="Mondo S."/>
            <person name="Pangilinan J."/>
            <person name="Riley R."/>
            <person name="LaButti K."/>
            <person name="Andreopoulos B."/>
            <person name="Lipzen A."/>
            <person name="Chen C."/>
            <person name="Yan M."/>
            <person name="Daum C."/>
            <person name="Ng V."/>
            <person name="Clum A."/>
            <person name="Steindorff A."/>
            <person name="Ohm R.A."/>
            <person name="Martin F."/>
            <person name="Silar P."/>
            <person name="Natvig D.O."/>
            <person name="Lalanne C."/>
            <person name="Gautier V."/>
            <person name="Ament-Velasquez S.L."/>
            <person name="Kruys A."/>
            <person name="Hutchinson M.I."/>
            <person name="Powell A.J."/>
            <person name="Barry K."/>
            <person name="Miller A.N."/>
            <person name="Grigoriev I.V."/>
            <person name="Debuchy R."/>
            <person name="Gladieux P."/>
            <person name="Hiltunen Thoren M."/>
            <person name="Johannesson H."/>
        </authorList>
    </citation>
    <scope>NUCLEOTIDE SEQUENCE</scope>
    <source>
        <strain evidence="2">CBS 103.79</strain>
    </source>
</reference>
<feature type="region of interest" description="Disordered" evidence="1">
    <location>
        <begin position="215"/>
        <end position="303"/>
    </location>
</feature>
<feature type="region of interest" description="Disordered" evidence="1">
    <location>
        <begin position="119"/>
        <end position="159"/>
    </location>
</feature>